<evidence type="ECO:0000256" key="3">
    <source>
        <dbReference type="HAMAP-Rule" id="MF_01487"/>
    </source>
</evidence>
<keyword evidence="3 5" id="KW-0378">Hydrolase</keyword>
<comment type="subunit">
    <text evidence="3">Heterotrimer of RecB, RecC and RecD. All subunits contribute to DNA-binding.</text>
</comment>
<evidence type="ECO:0000259" key="4">
    <source>
        <dbReference type="Pfam" id="PF13538"/>
    </source>
</evidence>
<dbReference type="RefSeq" id="WP_219938014.1">
    <property type="nucleotide sequence ID" value="NZ_JAGFNY010000030.1"/>
</dbReference>
<dbReference type="Pfam" id="PF13538">
    <property type="entry name" value="UvrD_C_2"/>
    <property type="match status" value="1"/>
</dbReference>
<dbReference type="HAMAP" id="MF_01487">
    <property type="entry name" value="RecD"/>
    <property type="match status" value="1"/>
</dbReference>
<evidence type="ECO:0000313" key="5">
    <source>
        <dbReference type="EMBL" id="MBW7570789.1"/>
    </source>
</evidence>
<sequence>MQSMIRRMESVKSFFSCFDNSVSIDEFNEAIKEFDFIKPIALIAYKLYLKDTVFINGNEFSLIQKKILLVFLMALIEKLSEGNVCILLTKDKLTSLFCDEITQLNLFTSRLDEDDLAVFNNDIDSYKESVCAFIEQKIIPNYIQMLSAESRLISPDLNAVSPLCVYTEDKVNYRLYLRSYFHYENTVCDYIKTQNNRMNSLDDTALEFYKKALNVLFDSEDEIEYQKIAAAQSAINQFSVICGGPGTGKTTTVIKLLLLLLAANKRDPLKITLCAPTGKASSRMVESISSGLLTPNIGDAIRRLCELNKALSEEELKKSIPTSATTIHRVLGIYPHKEIPKYNESNKLDCDIIVIDEVSMISLSLFSKIIKALPEKTKVIMLGDKDQLNSVQPGSVLADICSQLYKDKTISEQKLSVISKITSYSHEDLCRKYNNQSAISDNVSLLLKSRRFDSNSVLGIVANNINASNKIGDEYCKKTDENIAKATSIEDLFRSDKEVSFCNIADKSRKYQLKFATSIAREIVDKYSKDGAYINLLEQCNYIVDKNNPELSKKIFNALDKYRVLCALNEGCLGTKVINSEIAKLLQKRIQSKKTKFRAEIPLKNQEGEFAVGSVILITENDKLLGVDNGEVGFVAYDSKESMQKGSVKVFFPAIDKNEPRVISPERLKKYDAGFAMTIHKSQGCEYQHVCMVLPPIDNPIMTKELIYTGITRAKASLGADPRVYIIGDEKLFLSSIVKRVKRESGLSLMI</sequence>
<evidence type="ECO:0000256" key="1">
    <source>
        <dbReference type="ARBA" id="ARBA00022741"/>
    </source>
</evidence>
<dbReference type="EMBL" id="JAGFNY010000030">
    <property type="protein sequence ID" value="MBW7570789.1"/>
    <property type="molecule type" value="Genomic_DNA"/>
</dbReference>
<keyword evidence="3" id="KW-0238">DNA-binding</keyword>
<proteinExistence type="inferred from homology"/>
<dbReference type="Proteomes" id="UP000731465">
    <property type="component" value="Unassembled WGS sequence"/>
</dbReference>
<dbReference type="EC" id="5.6.2.3" evidence="3"/>
<organism evidence="5 6">
    <name type="scientific">Succinivibrio faecicola</name>
    <dbReference type="NCBI Taxonomy" id="2820300"/>
    <lineage>
        <taxon>Bacteria</taxon>
        <taxon>Pseudomonadati</taxon>
        <taxon>Pseudomonadota</taxon>
        <taxon>Gammaproteobacteria</taxon>
        <taxon>Aeromonadales</taxon>
        <taxon>Succinivibrionaceae</taxon>
        <taxon>Succinivibrio</taxon>
    </lineage>
</organism>
<evidence type="ECO:0000313" key="6">
    <source>
        <dbReference type="Proteomes" id="UP000731465"/>
    </source>
</evidence>
<dbReference type="CDD" id="cd18809">
    <property type="entry name" value="SF1_C_RecD"/>
    <property type="match status" value="1"/>
</dbReference>
<feature type="domain" description="UvrD-like helicase C-terminal" evidence="4">
    <location>
        <begin position="674"/>
        <end position="718"/>
    </location>
</feature>
<name>A0ABS7DHL3_9GAMM</name>
<keyword evidence="3" id="KW-0234">DNA repair</keyword>
<dbReference type="CDD" id="cd17933">
    <property type="entry name" value="DEXSc_RecD-like"/>
    <property type="match status" value="1"/>
</dbReference>
<dbReference type="Pfam" id="PF13245">
    <property type="entry name" value="AAA_19"/>
    <property type="match status" value="1"/>
</dbReference>
<keyword evidence="6" id="KW-1185">Reference proteome</keyword>
<keyword evidence="3" id="KW-0413">Isomerase</keyword>
<keyword evidence="3" id="KW-0540">Nuclease</keyword>
<reference evidence="5 6" key="1">
    <citation type="submission" date="2021-03" db="EMBL/GenBank/DDBJ databases">
        <title>Succinivibrio sp. nov. isolated from feces of cow.</title>
        <authorList>
            <person name="Choi J.-Y."/>
        </authorList>
    </citation>
    <scope>NUCLEOTIDE SEQUENCE [LARGE SCALE GENOMIC DNA]</scope>
    <source>
        <strain evidence="5 6">AGMB01872</strain>
    </source>
</reference>
<dbReference type="InterPro" id="IPR027785">
    <property type="entry name" value="UvrD-like_helicase_C"/>
</dbReference>
<dbReference type="PANTHER" id="PTHR43788">
    <property type="entry name" value="DNA2/NAM7 HELICASE FAMILY MEMBER"/>
    <property type="match status" value="1"/>
</dbReference>
<dbReference type="Gene3D" id="3.40.50.300">
    <property type="entry name" value="P-loop containing nucleotide triphosphate hydrolases"/>
    <property type="match status" value="3"/>
</dbReference>
<evidence type="ECO:0000256" key="2">
    <source>
        <dbReference type="ARBA" id="ARBA00022840"/>
    </source>
</evidence>
<keyword evidence="3" id="KW-0269">Exonuclease</keyword>
<feature type="binding site" evidence="3">
    <location>
        <begin position="243"/>
        <end position="250"/>
    </location>
    <ligand>
        <name>ATP</name>
        <dbReference type="ChEBI" id="CHEBI:30616"/>
    </ligand>
</feature>
<accession>A0ABS7DHL3</accession>
<comment type="caution">
    <text evidence="5">The sequence shown here is derived from an EMBL/GenBank/DDBJ whole genome shotgun (WGS) entry which is preliminary data.</text>
</comment>
<dbReference type="SUPFAM" id="SSF52540">
    <property type="entry name" value="P-loop containing nucleoside triphosphate hydrolases"/>
    <property type="match status" value="1"/>
</dbReference>
<dbReference type="InterPro" id="IPR006344">
    <property type="entry name" value="RecD"/>
</dbReference>
<comment type="miscellaneous">
    <text evidence="3">In the RecBCD complex, RecB has a slow 3'-5' helicase, an exonuclease activity and loads RecA onto ssDNA, RecD has a fast 5'-3' helicase activity, while RecC stimulates the ATPase and processivity of the RecB helicase and contributes to recognition of the Chi site.</text>
</comment>
<comment type="function">
    <text evidence="3">A helicase/nuclease that prepares dsDNA breaks (DSB) for recombinational DNA repair. Binds to DSBs and unwinds DNA via a highly rapid and processive ATP-dependent bidirectional helicase activity. Unwinds dsDNA until it encounters a Chi (crossover hotspot instigator) sequence from the 3' direction. Cuts ssDNA a few nucleotides 3' to the Chi site. The properties and activities of the enzyme are changed at Chi. The Chi-altered holoenzyme produces a long 3'-ssDNA overhang and facilitates RecA-binding to the ssDNA for homologous DNA recombination and repair. Holoenzyme degrades any linearized DNA that is unable to undergo homologous recombination. In the holoenzyme this subunit has ssDNA-dependent ATPase and 5'-3' helicase activity. When added to pre-assembled RecBC greatly stimulates nuclease activity and augments holoenzyme processivity. Negatively regulates the RecA-loading ability of RecBCD.</text>
</comment>
<dbReference type="GO" id="GO:0008854">
    <property type="term" value="F:exodeoxyribonuclease V activity"/>
    <property type="evidence" value="ECO:0007669"/>
    <property type="project" value="UniProtKB-EC"/>
</dbReference>
<comment type="similarity">
    <text evidence="3">Belongs to the RecD family.</text>
</comment>
<comment type="catalytic activity">
    <reaction evidence="3">
        <text>ATP + H2O = ADP + phosphate + H(+)</text>
        <dbReference type="Rhea" id="RHEA:13065"/>
        <dbReference type="ChEBI" id="CHEBI:15377"/>
        <dbReference type="ChEBI" id="CHEBI:15378"/>
        <dbReference type="ChEBI" id="CHEBI:30616"/>
        <dbReference type="ChEBI" id="CHEBI:43474"/>
        <dbReference type="ChEBI" id="CHEBI:456216"/>
        <dbReference type="EC" id="5.6.2.3"/>
    </reaction>
</comment>
<protein>
    <recommendedName>
        <fullName evidence="3">RecBCD enzyme subunit RecD</fullName>
        <ecNumber evidence="3">5.6.2.3</ecNumber>
    </recommendedName>
    <alternativeName>
        <fullName evidence="3">DNA 5'-3' helicase subunit RecD</fullName>
    </alternativeName>
    <alternativeName>
        <fullName evidence="3">Exonuclease V subunit RecD</fullName>
        <shortName evidence="3">ExoV subunit RecD</shortName>
    </alternativeName>
    <alternativeName>
        <fullName evidence="3">Helicase/nuclease RecBCD subunit RecD</fullName>
    </alternativeName>
</protein>
<keyword evidence="3" id="KW-0347">Helicase</keyword>
<keyword evidence="1 3" id="KW-0547">Nucleotide-binding</keyword>
<keyword evidence="3" id="KW-0227">DNA damage</keyword>
<gene>
    <name evidence="3 5" type="primary">recD</name>
    <name evidence="5" type="ORF">J5V48_07775</name>
</gene>
<dbReference type="InterPro" id="IPR027417">
    <property type="entry name" value="P-loop_NTPase"/>
</dbReference>
<dbReference type="NCBIfam" id="TIGR01447">
    <property type="entry name" value="recD"/>
    <property type="match status" value="1"/>
</dbReference>
<dbReference type="PANTHER" id="PTHR43788:SF6">
    <property type="entry name" value="DNA HELICASE B"/>
    <property type="match status" value="1"/>
</dbReference>
<dbReference type="InterPro" id="IPR050534">
    <property type="entry name" value="Coronavir_polyprotein_1ab"/>
</dbReference>
<keyword evidence="2 3" id="KW-0067">ATP-binding</keyword>